<dbReference type="InterPro" id="IPR050954">
    <property type="entry name" value="ET_IronSulfur_Cluster-Binding"/>
</dbReference>
<dbReference type="PROSITE" id="PS00198">
    <property type="entry name" value="4FE4S_FER_1"/>
    <property type="match status" value="1"/>
</dbReference>
<keyword evidence="4" id="KW-0677">Repeat</keyword>
<evidence type="ECO:0000313" key="10">
    <source>
        <dbReference type="Proteomes" id="UP000005104"/>
    </source>
</evidence>
<evidence type="ECO:0000256" key="4">
    <source>
        <dbReference type="ARBA" id="ARBA00022737"/>
    </source>
</evidence>
<gene>
    <name evidence="9" type="ORF">DesyoDRAFT_0120</name>
</gene>
<dbReference type="STRING" id="768710.DesyoDRAFT_0120"/>
<dbReference type="RefSeq" id="WP_007778109.1">
    <property type="nucleotide sequence ID" value="NZ_CM001441.1"/>
</dbReference>
<evidence type="ECO:0000313" key="9">
    <source>
        <dbReference type="EMBL" id="EHQ87347.1"/>
    </source>
</evidence>
<dbReference type="InterPro" id="IPR017900">
    <property type="entry name" value="4Fe4S_Fe_S_CS"/>
</dbReference>
<protein>
    <submittedName>
        <fullName evidence="9">Fe-S-cluster-containing hydrogenase subunit</fullName>
    </submittedName>
</protein>
<feature type="domain" description="4Fe-4S ferredoxin-type" evidence="8">
    <location>
        <begin position="80"/>
        <end position="109"/>
    </location>
</feature>
<evidence type="ECO:0000256" key="3">
    <source>
        <dbReference type="ARBA" id="ARBA00022723"/>
    </source>
</evidence>
<keyword evidence="6" id="KW-0408">Iron</keyword>
<dbReference type="OrthoDB" id="9810688at2"/>
<dbReference type="GO" id="GO:0051539">
    <property type="term" value="F:4 iron, 4 sulfur cluster binding"/>
    <property type="evidence" value="ECO:0007669"/>
    <property type="project" value="UniProtKB-KW"/>
</dbReference>
<accession>H5Y0X9</accession>
<sequence>MSQHAMLVDESRCIACMSCAVACKQENGLQTGDWYLKVWRREHLKDHLVRYYYPQSCRHCADPVCQTVCPAGAIQCQEDGLVIQDDEKCLGCHVCVTACPHGGMKIMTNGKVGKCTFCSHRLERGEEPGCVAVCPVNSRVYGKREELLKEASMRVTELKDRGINVYLEGEDKGQTRVIYLLVDK</sequence>
<dbReference type="HOGENOM" id="CLU_043374_1_1_9"/>
<dbReference type="PANTHER" id="PTHR43177:SF5">
    <property type="entry name" value="ANAEROBIC DIMETHYL SULFOXIDE REDUCTASE CHAIN B-RELATED"/>
    <property type="match status" value="1"/>
</dbReference>
<dbReference type="Pfam" id="PF13247">
    <property type="entry name" value="Fer4_11"/>
    <property type="match status" value="1"/>
</dbReference>
<feature type="domain" description="4Fe-4S ferredoxin-type" evidence="8">
    <location>
        <begin position="48"/>
        <end position="79"/>
    </location>
</feature>
<evidence type="ECO:0000259" key="8">
    <source>
        <dbReference type="PROSITE" id="PS51379"/>
    </source>
</evidence>
<name>H5Y0X9_9FIRM</name>
<dbReference type="Gene3D" id="3.30.70.20">
    <property type="match status" value="2"/>
</dbReference>
<organism evidence="9 10">
    <name type="scientific">Desulfosporosinus youngiae DSM 17734</name>
    <dbReference type="NCBI Taxonomy" id="768710"/>
    <lineage>
        <taxon>Bacteria</taxon>
        <taxon>Bacillati</taxon>
        <taxon>Bacillota</taxon>
        <taxon>Clostridia</taxon>
        <taxon>Eubacteriales</taxon>
        <taxon>Desulfitobacteriaceae</taxon>
        <taxon>Desulfosporosinus</taxon>
    </lineage>
</organism>
<keyword evidence="7" id="KW-0411">Iron-sulfur</keyword>
<evidence type="ECO:0000256" key="7">
    <source>
        <dbReference type="ARBA" id="ARBA00023014"/>
    </source>
</evidence>
<dbReference type="AlphaFoldDB" id="H5Y0X9"/>
<dbReference type="EMBL" id="CM001441">
    <property type="protein sequence ID" value="EHQ87347.1"/>
    <property type="molecule type" value="Genomic_DNA"/>
</dbReference>
<evidence type="ECO:0000256" key="1">
    <source>
        <dbReference type="ARBA" id="ARBA00022448"/>
    </source>
</evidence>
<dbReference type="Proteomes" id="UP000005104">
    <property type="component" value="Chromosome"/>
</dbReference>
<keyword evidence="3" id="KW-0479">Metal-binding</keyword>
<dbReference type="PROSITE" id="PS51379">
    <property type="entry name" value="4FE4S_FER_2"/>
    <property type="match status" value="3"/>
</dbReference>
<dbReference type="GO" id="GO:0046872">
    <property type="term" value="F:metal ion binding"/>
    <property type="evidence" value="ECO:0007669"/>
    <property type="project" value="UniProtKB-KW"/>
</dbReference>
<dbReference type="InterPro" id="IPR017896">
    <property type="entry name" value="4Fe4S_Fe-S-bd"/>
</dbReference>
<keyword evidence="2" id="KW-0004">4Fe-4S</keyword>
<reference evidence="9 10" key="1">
    <citation type="submission" date="2011-11" db="EMBL/GenBank/DDBJ databases">
        <title>The Noncontiguous Finished genome of Desulfosporosinus youngiae DSM 17734.</title>
        <authorList>
            <consortium name="US DOE Joint Genome Institute (JGI-PGF)"/>
            <person name="Lucas S."/>
            <person name="Han J."/>
            <person name="Lapidus A."/>
            <person name="Cheng J.-F."/>
            <person name="Goodwin L."/>
            <person name="Pitluck S."/>
            <person name="Peters L."/>
            <person name="Ovchinnikova G."/>
            <person name="Lu M."/>
            <person name="Land M.L."/>
            <person name="Hauser L."/>
            <person name="Pester M."/>
            <person name="Spring S."/>
            <person name="Ollivier B."/>
            <person name="Rattei T."/>
            <person name="Klenk H.-P."/>
            <person name="Wagner M."/>
            <person name="Loy A."/>
            <person name="Woyke T.J."/>
        </authorList>
    </citation>
    <scope>NUCLEOTIDE SEQUENCE [LARGE SCALE GENOMIC DNA]</scope>
    <source>
        <strain evidence="9 10">DSM 17734</strain>
    </source>
</reference>
<keyword evidence="1" id="KW-0813">Transport</keyword>
<dbReference type="PANTHER" id="PTHR43177">
    <property type="entry name" value="PROTEIN NRFC"/>
    <property type="match status" value="1"/>
</dbReference>
<proteinExistence type="predicted"/>
<evidence type="ECO:0000256" key="6">
    <source>
        <dbReference type="ARBA" id="ARBA00023004"/>
    </source>
</evidence>
<dbReference type="SUPFAM" id="SSF54862">
    <property type="entry name" value="4Fe-4S ferredoxins"/>
    <property type="match status" value="1"/>
</dbReference>
<evidence type="ECO:0000256" key="5">
    <source>
        <dbReference type="ARBA" id="ARBA00022982"/>
    </source>
</evidence>
<feature type="domain" description="4Fe-4S ferredoxin-type" evidence="8">
    <location>
        <begin position="4"/>
        <end position="34"/>
    </location>
</feature>
<dbReference type="eggNOG" id="COG0437">
    <property type="taxonomic scope" value="Bacteria"/>
</dbReference>
<keyword evidence="10" id="KW-1185">Reference proteome</keyword>
<evidence type="ECO:0000256" key="2">
    <source>
        <dbReference type="ARBA" id="ARBA00022485"/>
    </source>
</evidence>
<keyword evidence="5" id="KW-0249">Electron transport</keyword>